<gene>
    <name evidence="1" type="ORF">ACFP1F_06910</name>
</gene>
<dbReference type="SUPFAM" id="SSF142913">
    <property type="entry name" value="YktB/PF0168-like"/>
    <property type="match status" value="1"/>
</dbReference>
<evidence type="ECO:0000313" key="2">
    <source>
        <dbReference type="Proteomes" id="UP001596186"/>
    </source>
</evidence>
<comment type="caution">
    <text evidence="1">The sequence shown here is derived from an EMBL/GenBank/DDBJ whole genome shotgun (WGS) entry which is preliminary data.</text>
</comment>
<dbReference type="Gene3D" id="3.30.930.20">
    <property type="entry name" value="Protein of unknown function DUF1054"/>
    <property type="match status" value="1"/>
</dbReference>
<dbReference type="Pfam" id="PF06335">
    <property type="entry name" value="DUF1054"/>
    <property type="match status" value="1"/>
</dbReference>
<sequence>MMFKKSDFEVFDDDTLSGRLELIRQQLDPKFQKIGDELMTALEEKYQAQFYMKIAKHQRRTKNPPPDTWLAINQNKRGYKKTPHVELGLWPDRYFITLSLLADINKRSEYYPLIEKMKDRIIKEGWGVSNDHTQPELFNANSYDDVFKRYLSVKSSDFVIGFTLNKDSDIVSEGNFDTLLFDKFMKLSQLMVEINEQVVN</sequence>
<proteinExistence type="predicted"/>
<reference evidence="2" key="1">
    <citation type="journal article" date="2019" name="Int. J. Syst. Evol. Microbiol.">
        <title>The Global Catalogue of Microorganisms (GCM) 10K type strain sequencing project: providing services to taxonomists for standard genome sequencing and annotation.</title>
        <authorList>
            <consortium name="The Broad Institute Genomics Platform"/>
            <consortium name="The Broad Institute Genome Sequencing Center for Infectious Disease"/>
            <person name="Wu L."/>
            <person name="Ma J."/>
        </authorList>
    </citation>
    <scope>NUCLEOTIDE SEQUENCE [LARGE SCALE GENOMIC DNA]</scope>
    <source>
        <strain evidence="2">CCM 8895</strain>
    </source>
</reference>
<dbReference type="InterPro" id="IPR053707">
    <property type="entry name" value="UPF0637_domain_sf"/>
</dbReference>
<protein>
    <submittedName>
        <fullName evidence="1">DUF1054 family protein</fullName>
    </submittedName>
</protein>
<accession>A0ABW1UUR3</accession>
<keyword evidence="2" id="KW-1185">Reference proteome</keyword>
<dbReference type="InterPro" id="IPR009403">
    <property type="entry name" value="UPF0637"/>
</dbReference>
<dbReference type="EMBL" id="JBHSSN010000014">
    <property type="protein sequence ID" value="MFC6323463.1"/>
    <property type="molecule type" value="Genomic_DNA"/>
</dbReference>
<name>A0ABW1UUR3_9LACO</name>
<evidence type="ECO:0000313" key="1">
    <source>
        <dbReference type="EMBL" id="MFC6323463.1"/>
    </source>
</evidence>
<organism evidence="1 2">
    <name type="scientific">Companilactobacillus baiquanensis</name>
    <dbReference type="NCBI Taxonomy" id="2486005"/>
    <lineage>
        <taxon>Bacteria</taxon>
        <taxon>Bacillati</taxon>
        <taxon>Bacillota</taxon>
        <taxon>Bacilli</taxon>
        <taxon>Lactobacillales</taxon>
        <taxon>Lactobacillaceae</taxon>
        <taxon>Companilactobacillus</taxon>
    </lineage>
</organism>
<dbReference type="Proteomes" id="UP001596186">
    <property type="component" value="Unassembled WGS sequence"/>
</dbReference>